<dbReference type="Pfam" id="PF00486">
    <property type="entry name" value="Trans_reg_C"/>
    <property type="match status" value="1"/>
</dbReference>
<dbReference type="SUPFAM" id="SSF48452">
    <property type="entry name" value="TPR-like"/>
    <property type="match status" value="1"/>
</dbReference>
<dbReference type="AlphaFoldDB" id="A0A396ACS7"/>
<dbReference type="InterPro" id="IPR036388">
    <property type="entry name" value="WH-like_DNA-bd_sf"/>
</dbReference>
<comment type="similarity">
    <text evidence="1">Belongs to the AfsR/DnrI/RedD regulatory family.</text>
</comment>
<dbReference type="InterPro" id="IPR005158">
    <property type="entry name" value="BTAD"/>
</dbReference>
<dbReference type="Pfam" id="PF03704">
    <property type="entry name" value="BTAD"/>
    <property type="match status" value="1"/>
</dbReference>
<protein>
    <submittedName>
        <fullName evidence="4">Diguanylate cyclase</fullName>
    </submittedName>
</protein>
<dbReference type="GO" id="GO:0000160">
    <property type="term" value="P:phosphorelay signal transduction system"/>
    <property type="evidence" value="ECO:0007669"/>
    <property type="project" value="InterPro"/>
</dbReference>
<dbReference type="Gene3D" id="1.25.40.10">
    <property type="entry name" value="Tetratricopeptide repeat domain"/>
    <property type="match status" value="1"/>
</dbReference>
<name>A0A396ACS7_9FIRM</name>
<dbReference type="InterPro" id="IPR029787">
    <property type="entry name" value="Nucleotide_cyclase"/>
</dbReference>
<gene>
    <name evidence="4" type="ORF">DW813_14705</name>
</gene>
<dbReference type="SUPFAM" id="SSF46894">
    <property type="entry name" value="C-terminal effector domain of the bipartite response regulators"/>
    <property type="match status" value="1"/>
</dbReference>
<dbReference type="InterPro" id="IPR011990">
    <property type="entry name" value="TPR-like_helical_dom_sf"/>
</dbReference>
<dbReference type="InterPro" id="IPR051677">
    <property type="entry name" value="AfsR-DnrI-RedD_regulator"/>
</dbReference>
<dbReference type="InterPro" id="IPR016032">
    <property type="entry name" value="Sig_transdc_resp-reg_C-effctor"/>
</dbReference>
<sequence>MKKSVLKVQMFGTYSIEYEGNPVSFERNTTTKTNQLMQILLQAGEKGVTRAKLLSDLFGDEEMSNPANSLRATVFRLRRLLAAAGLPEDEYVTIKGGSYYWTSGIPYELDAHQFEELLKKAEKENDPEKKKSYIEEACELYRGEFLPRLGAEGWAVVLNVYYKNLFSNAMRTLCQVLKDEKDYKKLYHCAEKAAVIYPLEDWQIWQMDSLIAMDRQDEAMVLYETTTELLYKELGLTPSDQMKERFRQLEVYQHDKADHVNEIQEGLNQREKDDGAFFCSYLSFMEGYRYVRRVIERSGQSAYLLLCTMTDGKGVPLEKGERLGKVAEELEQAIRNSLRRGDMFTRYSDNQFLMLLLGIKQEDCAIVVERINGYFEKASRKNYLKYSTAPISEIKEADDCAHFHNMDSMWGE</sequence>
<dbReference type="Gene3D" id="3.30.70.270">
    <property type="match status" value="1"/>
</dbReference>
<dbReference type="Proteomes" id="UP000266391">
    <property type="component" value="Unassembled WGS sequence"/>
</dbReference>
<evidence type="ECO:0000313" key="5">
    <source>
        <dbReference type="Proteomes" id="UP000266391"/>
    </source>
</evidence>
<dbReference type="GO" id="GO:0003677">
    <property type="term" value="F:DNA binding"/>
    <property type="evidence" value="ECO:0007669"/>
    <property type="project" value="UniProtKB-KW"/>
</dbReference>
<evidence type="ECO:0000313" key="4">
    <source>
        <dbReference type="EMBL" id="RHC99835.1"/>
    </source>
</evidence>
<dbReference type="PANTHER" id="PTHR35807">
    <property type="entry name" value="TRANSCRIPTIONAL REGULATOR REDD-RELATED"/>
    <property type="match status" value="1"/>
</dbReference>
<feature type="domain" description="Bacterial transcriptional activator" evidence="3">
    <location>
        <begin position="109"/>
        <end position="250"/>
    </location>
</feature>
<dbReference type="InterPro" id="IPR043128">
    <property type="entry name" value="Rev_trsase/Diguanyl_cyclase"/>
</dbReference>
<dbReference type="InterPro" id="IPR001867">
    <property type="entry name" value="OmpR/PhoB-type_DNA-bd"/>
</dbReference>
<evidence type="ECO:0000259" key="3">
    <source>
        <dbReference type="SMART" id="SM01043"/>
    </source>
</evidence>
<dbReference type="GO" id="GO:0006355">
    <property type="term" value="P:regulation of DNA-templated transcription"/>
    <property type="evidence" value="ECO:0007669"/>
    <property type="project" value="InterPro"/>
</dbReference>
<evidence type="ECO:0000256" key="1">
    <source>
        <dbReference type="ARBA" id="ARBA00005820"/>
    </source>
</evidence>
<dbReference type="RefSeq" id="WP_118093610.1">
    <property type="nucleotide sequence ID" value="NZ_QSIQ01000032.1"/>
</dbReference>
<proteinExistence type="inferred from homology"/>
<reference evidence="4 5" key="1">
    <citation type="submission" date="2018-08" db="EMBL/GenBank/DDBJ databases">
        <title>A genome reference for cultivated species of the human gut microbiota.</title>
        <authorList>
            <person name="Zou Y."/>
            <person name="Xue W."/>
            <person name="Luo G."/>
        </authorList>
    </citation>
    <scope>NUCLEOTIDE SEQUENCE [LARGE SCALE GENOMIC DNA]</scope>
    <source>
        <strain evidence="4 5">AM32-8LB</strain>
    </source>
</reference>
<keyword evidence="2" id="KW-0238">DNA-binding</keyword>
<dbReference type="EMBL" id="QSIQ01000032">
    <property type="protein sequence ID" value="RHC99835.1"/>
    <property type="molecule type" value="Genomic_DNA"/>
</dbReference>
<dbReference type="Gene3D" id="1.10.10.10">
    <property type="entry name" value="Winged helix-like DNA-binding domain superfamily/Winged helix DNA-binding domain"/>
    <property type="match status" value="1"/>
</dbReference>
<organism evidence="4 5">
    <name type="scientific">Roseburia inulinivorans</name>
    <dbReference type="NCBI Taxonomy" id="360807"/>
    <lineage>
        <taxon>Bacteria</taxon>
        <taxon>Bacillati</taxon>
        <taxon>Bacillota</taxon>
        <taxon>Clostridia</taxon>
        <taxon>Lachnospirales</taxon>
        <taxon>Lachnospiraceae</taxon>
        <taxon>Roseburia</taxon>
    </lineage>
</organism>
<dbReference type="SMART" id="SM01043">
    <property type="entry name" value="BTAD"/>
    <property type="match status" value="1"/>
</dbReference>
<comment type="caution">
    <text evidence="4">The sequence shown here is derived from an EMBL/GenBank/DDBJ whole genome shotgun (WGS) entry which is preliminary data.</text>
</comment>
<evidence type="ECO:0000256" key="2">
    <source>
        <dbReference type="ARBA" id="ARBA00023125"/>
    </source>
</evidence>
<dbReference type="SUPFAM" id="SSF55073">
    <property type="entry name" value="Nucleotide cyclase"/>
    <property type="match status" value="1"/>
</dbReference>
<accession>A0A396ACS7</accession>